<organism evidence="2 3">
    <name type="scientific">Skeletonema marinoi</name>
    <dbReference type="NCBI Taxonomy" id="267567"/>
    <lineage>
        <taxon>Eukaryota</taxon>
        <taxon>Sar</taxon>
        <taxon>Stramenopiles</taxon>
        <taxon>Ochrophyta</taxon>
        <taxon>Bacillariophyta</taxon>
        <taxon>Coscinodiscophyceae</taxon>
        <taxon>Thalassiosirophycidae</taxon>
        <taxon>Thalassiosirales</taxon>
        <taxon>Skeletonemataceae</taxon>
        <taxon>Skeletonema</taxon>
        <taxon>Skeletonema marinoi-dohrnii complex</taxon>
    </lineage>
</organism>
<feature type="transmembrane region" description="Helical" evidence="1">
    <location>
        <begin position="125"/>
        <end position="149"/>
    </location>
</feature>
<accession>A0AAD9D502</accession>
<keyword evidence="1" id="KW-1133">Transmembrane helix</keyword>
<name>A0AAD9D502_9STRA</name>
<keyword evidence="3" id="KW-1185">Reference proteome</keyword>
<feature type="transmembrane region" description="Helical" evidence="1">
    <location>
        <begin position="43"/>
        <end position="64"/>
    </location>
</feature>
<dbReference type="Proteomes" id="UP001224775">
    <property type="component" value="Unassembled WGS sequence"/>
</dbReference>
<comment type="caution">
    <text evidence="2">The sequence shown here is derived from an EMBL/GenBank/DDBJ whole genome shotgun (WGS) entry which is preliminary data.</text>
</comment>
<keyword evidence="1" id="KW-0812">Transmembrane</keyword>
<evidence type="ECO:0000313" key="3">
    <source>
        <dbReference type="Proteomes" id="UP001224775"/>
    </source>
</evidence>
<reference evidence="2" key="1">
    <citation type="submission" date="2023-06" db="EMBL/GenBank/DDBJ databases">
        <title>Survivors Of The Sea: Transcriptome response of Skeletonema marinoi to long-term dormancy.</title>
        <authorList>
            <person name="Pinder M.I.M."/>
            <person name="Kourtchenko O."/>
            <person name="Robertson E.K."/>
            <person name="Larsson T."/>
            <person name="Maumus F."/>
            <person name="Osuna-Cruz C.M."/>
            <person name="Vancaester E."/>
            <person name="Stenow R."/>
            <person name="Vandepoele K."/>
            <person name="Ploug H."/>
            <person name="Bruchert V."/>
            <person name="Godhe A."/>
            <person name="Topel M."/>
        </authorList>
    </citation>
    <scope>NUCLEOTIDE SEQUENCE</scope>
    <source>
        <strain evidence="2">R05AC</strain>
    </source>
</reference>
<dbReference type="EMBL" id="JATAAI010000040">
    <property type="protein sequence ID" value="KAK1734291.1"/>
    <property type="molecule type" value="Genomic_DNA"/>
</dbReference>
<feature type="transmembrane region" description="Helical" evidence="1">
    <location>
        <begin position="70"/>
        <end position="93"/>
    </location>
</feature>
<dbReference type="AlphaFoldDB" id="A0AAD9D502"/>
<evidence type="ECO:0000313" key="2">
    <source>
        <dbReference type="EMBL" id="KAK1734291.1"/>
    </source>
</evidence>
<feature type="transmembrane region" description="Helical" evidence="1">
    <location>
        <begin position="199"/>
        <end position="220"/>
    </location>
</feature>
<proteinExistence type="predicted"/>
<keyword evidence="1" id="KW-0472">Membrane</keyword>
<gene>
    <name evidence="2" type="ORF">QTG54_015058</name>
</gene>
<evidence type="ECO:0000256" key="1">
    <source>
        <dbReference type="SAM" id="Phobius"/>
    </source>
</evidence>
<protein>
    <submittedName>
        <fullName evidence="2">Uncharacterized protein</fullName>
    </submittedName>
</protein>
<sequence>MATHFDNNVQMSGAALGAYTNNLRAAIPPPLRSICFPESLSSFLRNTILAIALLDVLLFMSTFFTWSSRYLGTTTMMVSVFSLLHISYIAILLGNHLVQGIPPHQIEPNGVIDQLQQLSARATSVFAHGTAFGSTALMALLMHVVWAYYARVNDCVLNLDARLEHAYNITHGHHGHTPSYSAIDNVNHLICGAYGPVGFVSFLSGILYWLNLSLAIALYVKRTELSGGGSLTMQAEYEEIHSDLNLREEEVNGMRVMQV</sequence>